<dbReference type="Proteomes" id="UP001063166">
    <property type="component" value="Unassembled WGS sequence"/>
</dbReference>
<name>A0A9P3PQY7_LYOSH</name>
<gene>
    <name evidence="1" type="ORF">LshimejAT787_0902850</name>
</gene>
<keyword evidence="2" id="KW-1185">Reference proteome</keyword>
<protein>
    <submittedName>
        <fullName evidence="1">Uncharacterized protein</fullName>
    </submittedName>
</protein>
<organism evidence="1 2">
    <name type="scientific">Lyophyllum shimeji</name>
    <name type="common">Hon-shimeji</name>
    <name type="synonym">Tricholoma shimeji</name>
    <dbReference type="NCBI Taxonomy" id="47721"/>
    <lineage>
        <taxon>Eukaryota</taxon>
        <taxon>Fungi</taxon>
        <taxon>Dikarya</taxon>
        <taxon>Basidiomycota</taxon>
        <taxon>Agaricomycotina</taxon>
        <taxon>Agaricomycetes</taxon>
        <taxon>Agaricomycetidae</taxon>
        <taxon>Agaricales</taxon>
        <taxon>Tricholomatineae</taxon>
        <taxon>Lyophyllaceae</taxon>
        <taxon>Lyophyllum</taxon>
    </lineage>
</organism>
<accession>A0A9P3PQY7</accession>
<evidence type="ECO:0000313" key="2">
    <source>
        <dbReference type="Proteomes" id="UP001063166"/>
    </source>
</evidence>
<sequence length="70" mass="7813">MHPFEYVSFLKAGSETIMNPPHTGQHSHLTRICPVWPPNAHESTCSTIYGGYKADNSETFEPTSDSDFLV</sequence>
<comment type="caution">
    <text evidence="1">The sequence shown here is derived from an EMBL/GenBank/DDBJ whole genome shotgun (WGS) entry which is preliminary data.</text>
</comment>
<dbReference type="AlphaFoldDB" id="A0A9P3PQY7"/>
<dbReference type="EMBL" id="BRPK01000009">
    <property type="protein sequence ID" value="GLB41070.1"/>
    <property type="molecule type" value="Genomic_DNA"/>
</dbReference>
<proteinExistence type="predicted"/>
<reference evidence="1" key="1">
    <citation type="submission" date="2022-07" db="EMBL/GenBank/DDBJ databases">
        <title>The genome of Lyophyllum shimeji provides insight into the initial evolution of ectomycorrhizal fungal genome.</title>
        <authorList>
            <person name="Kobayashi Y."/>
            <person name="Shibata T."/>
            <person name="Hirakawa H."/>
            <person name="Shigenobu S."/>
            <person name="Nishiyama T."/>
            <person name="Yamada A."/>
            <person name="Hasebe M."/>
            <person name="Kawaguchi M."/>
        </authorList>
    </citation>
    <scope>NUCLEOTIDE SEQUENCE</scope>
    <source>
        <strain evidence="1">AT787</strain>
    </source>
</reference>
<evidence type="ECO:0000313" key="1">
    <source>
        <dbReference type="EMBL" id="GLB41070.1"/>
    </source>
</evidence>